<dbReference type="Pfam" id="PF01936">
    <property type="entry name" value="NYN"/>
    <property type="match status" value="1"/>
</dbReference>
<dbReference type="Gene3D" id="3.40.50.1010">
    <property type="entry name" value="5'-nuclease"/>
    <property type="match status" value="1"/>
</dbReference>
<dbReference type="GO" id="GO:0004540">
    <property type="term" value="F:RNA nuclease activity"/>
    <property type="evidence" value="ECO:0007669"/>
    <property type="project" value="InterPro"/>
</dbReference>
<organism evidence="2 3">
    <name type="scientific">Maribellus comscasis</name>
    <dbReference type="NCBI Taxonomy" id="2681766"/>
    <lineage>
        <taxon>Bacteria</taxon>
        <taxon>Pseudomonadati</taxon>
        <taxon>Bacteroidota</taxon>
        <taxon>Bacteroidia</taxon>
        <taxon>Marinilabiliales</taxon>
        <taxon>Prolixibacteraceae</taxon>
        <taxon>Maribellus</taxon>
    </lineage>
</organism>
<dbReference type="Proteomes" id="UP000428260">
    <property type="component" value="Chromosome"/>
</dbReference>
<name>A0A6I6JR17_9BACT</name>
<evidence type="ECO:0000259" key="1">
    <source>
        <dbReference type="Pfam" id="PF01936"/>
    </source>
</evidence>
<dbReference type="InterPro" id="IPR021139">
    <property type="entry name" value="NYN"/>
</dbReference>
<reference evidence="2 3" key="1">
    <citation type="submission" date="2019-11" db="EMBL/GenBank/DDBJ databases">
        <authorList>
            <person name="Zheng R.K."/>
            <person name="Sun C.M."/>
        </authorList>
    </citation>
    <scope>NUCLEOTIDE SEQUENCE [LARGE SCALE GENOMIC DNA]</scope>
    <source>
        <strain evidence="2 3">WC007</strain>
    </source>
</reference>
<evidence type="ECO:0000313" key="2">
    <source>
        <dbReference type="EMBL" id="QGY44831.1"/>
    </source>
</evidence>
<dbReference type="RefSeq" id="WP_158867511.1">
    <property type="nucleotide sequence ID" value="NZ_CP046401.1"/>
</dbReference>
<dbReference type="EMBL" id="CP046401">
    <property type="protein sequence ID" value="QGY44831.1"/>
    <property type="molecule type" value="Genomic_DNA"/>
</dbReference>
<gene>
    <name evidence="2" type="ORF">GM418_14490</name>
</gene>
<sequence>MRNQKISIFVDGENFIRRVIENFFETNVFERQGAYMHHFFRMNFDFEGFFKSLIKEEYQDLQEIIWYDARLNQHFSDEHRGNQFEFFKKLRLSRIQLELGKTKGDPQKGEVKQKGVDTKLVTDLVTKAVLKKYDVAFLVSSDWDFLPAVNFIQGITTKPRIGVNYVFFQEGCTQVLHSGCAYRTKISWKHVRDYCSDDLRKYRSNEKAKK</sequence>
<protein>
    <submittedName>
        <fullName evidence="2">NYN domain-containing protein</fullName>
    </submittedName>
</protein>
<evidence type="ECO:0000313" key="3">
    <source>
        <dbReference type="Proteomes" id="UP000428260"/>
    </source>
</evidence>
<dbReference type="AlphaFoldDB" id="A0A6I6JR17"/>
<proteinExistence type="predicted"/>
<dbReference type="KEGG" id="mcos:GM418_14490"/>
<feature type="domain" description="NYN" evidence="1">
    <location>
        <begin position="5"/>
        <end position="153"/>
    </location>
</feature>
<keyword evidence="3" id="KW-1185">Reference proteome</keyword>
<accession>A0A6I6JR17</accession>